<keyword evidence="1" id="KW-0472">Membrane</keyword>
<dbReference type="Proteomes" id="UP000694728">
    <property type="component" value="Unplaced"/>
</dbReference>
<keyword evidence="1" id="KW-1133">Transmembrane helix</keyword>
<dbReference type="AlphaFoldDB" id="A0A8D0NNF7"/>
<dbReference type="Ensembl" id="ENSSSCT00055043943.1">
    <property type="protein sequence ID" value="ENSSSCP00055034996.1"/>
    <property type="gene ID" value="ENSSSCG00055022394.1"/>
</dbReference>
<protein>
    <submittedName>
        <fullName evidence="2">Uncharacterized protein</fullName>
    </submittedName>
</protein>
<keyword evidence="1" id="KW-0812">Transmembrane</keyword>
<name>A0A8D0NNF7_PIG</name>
<feature type="transmembrane region" description="Helical" evidence="1">
    <location>
        <begin position="56"/>
        <end position="78"/>
    </location>
</feature>
<dbReference type="Ensembl" id="ENSSSCT00015053775.1">
    <property type="protein sequence ID" value="ENSSSCP00015021557.1"/>
    <property type="gene ID" value="ENSSSCG00015040394.1"/>
</dbReference>
<dbReference type="Ensembl" id="ENSSSCT00060097700.1">
    <property type="protein sequence ID" value="ENSSSCP00060042354.1"/>
    <property type="gene ID" value="ENSSSCG00060071535.1"/>
</dbReference>
<reference evidence="2" key="1">
    <citation type="submission" date="2025-05" db="UniProtKB">
        <authorList>
            <consortium name="Ensembl"/>
        </authorList>
    </citation>
    <scope>IDENTIFICATION</scope>
</reference>
<sequence length="223" mass="25817">MTTALEHLLMLVVHQYVFFGKMSIHFISQFFNQVIYFLILSCMSCLYLLDINLILVILSANIFPLSVGSLFVLLMIAFGVQQLLSFLIGSHLFIFAFVSFVWGDRSKKIFLRFMLKSVLPMFSSRGFMASSVTFRSLIHFEFIIGYGERECSNFILLHVVVQFSQQHVLKRLSFTIVYSCLLCYRLMDLKHTDLFCISVSCYIDLCVCFCVISQCFDYDSFVV</sequence>
<evidence type="ECO:0000256" key="1">
    <source>
        <dbReference type="SAM" id="Phobius"/>
    </source>
</evidence>
<dbReference type="Proteomes" id="UP000694723">
    <property type="component" value="Unplaced"/>
</dbReference>
<accession>A0A8D0NNF7</accession>
<evidence type="ECO:0000313" key="2">
    <source>
        <dbReference type="Ensembl" id="ENSSSCP00015021557.1"/>
    </source>
</evidence>
<dbReference type="Proteomes" id="UP000694720">
    <property type="component" value="Unplaced"/>
</dbReference>
<feature type="transmembrane region" description="Helical" evidence="1">
    <location>
        <begin position="30"/>
        <end position="49"/>
    </location>
</feature>
<feature type="transmembrane region" description="Helical" evidence="1">
    <location>
        <begin position="84"/>
        <end position="103"/>
    </location>
</feature>
<organism evidence="2 3">
    <name type="scientific">Sus scrofa</name>
    <name type="common">Pig</name>
    <dbReference type="NCBI Taxonomy" id="9823"/>
    <lineage>
        <taxon>Eukaryota</taxon>
        <taxon>Metazoa</taxon>
        <taxon>Chordata</taxon>
        <taxon>Craniata</taxon>
        <taxon>Vertebrata</taxon>
        <taxon>Euteleostomi</taxon>
        <taxon>Mammalia</taxon>
        <taxon>Eutheria</taxon>
        <taxon>Laurasiatheria</taxon>
        <taxon>Artiodactyla</taxon>
        <taxon>Suina</taxon>
        <taxon>Suidae</taxon>
        <taxon>Sus</taxon>
    </lineage>
</organism>
<dbReference type="Proteomes" id="UP000694724">
    <property type="component" value="Unplaced"/>
</dbReference>
<dbReference type="Proteomes" id="UP000694726">
    <property type="component" value="Unplaced"/>
</dbReference>
<dbReference type="Ensembl" id="ENSSSCT00045043960.1">
    <property type="protein sequence ID" value="ENSSSCP00045030516.1"/>
    <property type="gene ID" value="ENSSSCG00045025818.1"/>
</dbReference>
<evidence type="ECO:0000313" key="3">
    <source>
        <dbReference type="Proteomes" id="UP000694726"/>
    </source>
</evidence>
<dbReference type="Ensembl" id="ENSSSCT00035061469.1">
    <property type="protein sequence ID" value="ENSSSCP00035024785.1"/>
    <property type="gene ID" value="ENSSSCG00035046234.1"/>
</dbReference>
<proteinExistence type="predicted"/>